<evidence type="ECO:0000313" key="7">
    <source>
        <dbReference type="EMBL" id="ATQ70511.1"/>
    </source>
</evidence>
<feature type="transmembrane region" description="Helical" evidence="6">
    <location>
        <begin position="161"/>
        <end position="183"/>
    </location>
</feature>
<dbReference type="RefSeq" id="WP_003609547.1">
    <property type="nucleotide sequence ID" value="NZ_ADVE02000001.1"/>
</dbReference>
<dbReference type="CDD" id="cd10432">
    <property type="entry name" value="BI-1-like_bacterial"/>
    <property type="match status" value="1"/>
</dbReference>
<dbReference type="InterPro" id="IPR006214">
    <property type="entry name" value="Bax_inhibitor_1-related"/>
</dbReference>
<dbReference type="GO" id="GO:0005886">
    <property type="term" value="C:plasma membrane"/>
    <property type="evidence" value="ECO:0007669"/>
    <property type="project" value="TreeGrafter"/>
</dbReference>
<dbReference type="STRING" id="595536.GCA_000178815_01218"/>
<dbReference type="PANTHER" id="PTHR23291">
    <property type="entry name" value="BAX INHIBITOR-RELATED"/>
    <property type="match status" value="1"/>
</dbReference>
<dbReference type="AlphaFoldDB" id="A0A2D2D660"/>
<evidence type="ECO:0000256" key="2">
    <source>
        <dbReference type="ARBA" id="ARBA00010350"/>
    </source>
</evidence>
<sequence>MTNFDRNTSFGYRGGVSRAGAAQIDEGLRAYMIGVYNHMVLGLGVTGFVALATHMMAVASQSGRQIELTSFGHLLYATPLKWVVMLAPLAFVFFLGFRADRISAATARNVFLAFSAVMGLSMSTIMLVFTGASVAKVFFITAAAFGGLSLYGYLTKRDLSAFGSFLVMGLWGLVIAGLVNLFFQSSALQFGLSILSVFIFAGLTAWDTQQIKDGYYQSAGYGQEVAAKASVFGALSLYLDFINMFQSLLFLFGDRNSD</sequence>
<gene>
    <name evidence="7" type="ORF">CQW49_19875</name>
</gene>
<protein>
    <submittedName>
        <fullName evidence="7">BAX inhibitor (BI)-1/YccA family protein</fullName>
    </submittedName>
</protein>
<feature type="transmembrane region" description="Helical" evidence="6">
    <location>
        <begin position="189"/>
        <end position="208"/>
    </location>
</feature>
<dbReference type="Pfam" id="PF01027">
    <property type="entry name" value="Bax1-I"/>
    <property type="match status" value="1"/>
</dbReference>
<comment type="subcellular location">
    <subcellularLocation>
        <location evidence="1">Membrane</location>
        <topology evidence="1">Multi-pass membrane protein</topology>
    </subcellularLocation>
</comment>
<name>A0A2D2D660_METT3</name>
<dbReference type="EMBL" id="CP023737">
    <property type="protein sequence ID" value="ATQ70511.1"/>
    <property type="molecule type" value="Genomic_DNA"/>
</dbReference>
<evidence type="ECO:0000256" key="1">
    <source>
        <dbReference type="ARBA" id="ARBA00004141"/>
    </source>
</evidence>
<evidence type="ECO:0000256" key="6">
    <source>
        <dbReference type="RuleBase" id="RU004379"/>
    </source>
</evidence>
<evidence type="ECO:0000313" key="8">
    <source>
        <dbReference type="Proteomes" id="UP000230709"/>
    </source>
</evidence>
<keyword evidence="3 6" id="KW-0812">Transmembrane</keyword>
<organism evidence="7 8">
    <name type="scientific">Methylosinus trichosporium (strain ATCC 35070 / NCIMB 11131 / UNIQEM 75 / OB3b)</name>
    <dbReference type="NCBI Taxonomy" id="595536"/>
    <lineage>
        <taxon>Bacteria</taxon>
        <taxon>Pseudomonadati</taxon>
        <taxon>Pseudomonadota</taxon>
        <taxon>Alphaproteobacteria</taxon>
        <taxon>Hyphomicrobiales</taxon>
        <taxon>Methylocystaceae</taxon>
        <taxon>Methylosinus</taxon>
    </lineage>
</organism>
<comment type="similarity">
    <text evidence="2 6">Belongs to the BI1 family.</text>
</comment>
<evidence type="ECO:0000256" key="4">
    <source>
        <dbReference type="ARBA" id="ARBA00022989"/>
    </source>
</evidence>
<keyword evidence="8" id="KW-1185">Reference proteome</keyword>
<feature type="transmembrane region" description="Helical" evidence="6">
    <location>
        <begin position="109"/>
        <end position="129"/>
    </location>
</feature>
<dbReference type="Proteomes" id="UP000230709">
    <property type="component" value="Chromosome"/>
</dbReference>
<feature type="transmembrane region" description="Helical" evidence="6">
    <location>
        <begin position="79"/>
        <end position="97"/>
    </location>
</feature>
<proteinExistence type="inferred from homology"/>
<keyword evidence="5 6" id="KW-0472">Membrane</keyword>
<feature type="transmembrane region" description="Helical" evidence="6">
    <location>
        <begin position="39"/>
        <end position="59"/>
    </location>
</feature>
<reference evidence="8" key="1">
    <citation type="submission" date="2017-10" db="EMBL/GenBank/DDBJ databases">
        <title>Completed PacBio SMRT sequence of Methylosinus trichosporium OB3b reveals presence of a third large plasmid.</title>
        <authorList>
            <person name="Charles T.C."/>
            <person name="Lynch M.D.J."/>
            <person name="Heil J.R."/>
            <person name="Cheng J."/>
        </authorList>
    </citation>
    <scope>NUCLEOTIDE SEQUENCE [LARGE SCALE GENOMIC DNA]</scope>
    <source>
        <strain evidence="8">OB3b</strain>
    </source>
</reference>
<feature type="transmembrane region" description="Helical" evidence="6">
    <location>
        <begin position="135"/>
        <end position="154"/>
    </location>
</feature>
<keyword evidence="4 6" id="KW-1133">Transmembrane helix</keyword>
<dbReference type="KEGG" id="mtw:CQW49_19875"/>
<feature type="transmembrane region" description="Helical" evidence="6">
    <location>
        <begin position="229"/>
        <end position="252"/>
    </location>
</feature>
<evidence type="ECO:0000256" key="5">
    <source>
        <dbReference type="ARBA" id="ARBA00023136"/>
    </source>
</evidence>
<dbReference type="PANTHER" id="PTHR23291:SF50">
    <property type="entry name" value="PROTEIN LIFEGUARD 4"/>
    <property type="match status" value="1"/>
</dbReference>
<evidence type="ECO:0000256" key="3">
    <source>
        <dbReference type="ARBA" id="ARBA00022692"/>
    </source>
</evidence>
<accession>A0A2D2D660</accession>